<evidence type="ECO:0000313" key="1">
    <source>
        <dbReference type="EMBL" id="CAD7394989.1"/>
    </source>
</evidence>
<proteinExistence type="predicted"/>
<sequence length="107" mass="12270">MQVKLITTSRCIWQIIVLSPRSQDKESCVPVTSNQQDDIKDVFYISDNILCVFHASKEITLPQITRRLESIKGSFTLAKCSPVVGDASWRERCRVWSKKGTPLEEER</sequence>
<protein>
    <submittedName>
        <fullName evidence="1">Uncharacterized protein</fullName>
    </submittedName>
</protein>
<dbReference type="AlphaFoldDB" id="A0A7R9CEL7"/>
<reference evidence="1" key="1">
    <citation type="submission" date="2020-11" db="EMBL/GenBank/DDBJ databases">
        <authorList>
            <person name="Tran Van P."/>
        </authorList>
    </citation>
    <scope>NUCLEOTIDE SEQUENCE</scope>
</reference>
<accession>A0A7R9CEL7</accession>
<organism evidence="1">
    <name type="scientific">Timema cristinae</name>
    <name type="common">Walking stick</name>
    <dbReference type="NCBI Taxonomy" id="61476"/>
    <lineage>
        <taxon>Eukaryota</taxon>
        <taxon>Metazoa</taxon>
        <taxon>Ecdysozoa</taxon>
        <taxon>Arthropoda</taxon>
        <taxon>Hexapoda</taxon>
        <taxon>Insecta</taxon>
        <taxon>Pterygota</taxon>
        <taxon>Neoptera</taxon>
        <taxon>Polyneoptera</taxon>
        <taxon>Phasmatodea</taxon>
        <taxon>Timematodea</taxon>
        <taxon>Timematoidea</taxon>
        <taxon>Timematidae</taxon>
        <taxon>Timema</taxon>
    </lineage>
</organism>
<gene>
    <name evidence="1" type="ORF">TCEB3V08_LOCUS2884</name>
</gene>
<name>A0A7R9CEL7_TIMCR</name>
<dbReference type="EMBL" id="OC317113">
    <property type="protein sequence ID" value="CAD7394989.1"/>
    <property type="molecule type" value="Genomic_DNA"/>
</dbReference>